<dbReference type="SUPFAM" id="SSF56672">
    <property type="entry name" value="DNA/RNA polymerases"/>
    <property type="match status" value="1"/>
</dbReference>
<dbReference type="GO" id="GO:0071897">
    <property type="term" value="P:DNA biosynthetic process"/>
    <property type="evidence" value="ECO:0007669"/>
    <property type="project" value="UniProtKB-ARBA"/>
</dbReference>
<evidence type="ECO:0000313" key="2">
    <source>
        <dbReference type="EMBL" id="CAG6683129.1"/>
    </source>
</evidence>
<accession>A0A8D8TBA0</accession>
<name>A0A8D8TBA0_9HEMI</name>
<dbReference type="PROSITE" id="PS50878">
    <property type="entry name" value="RT_POL"/>
    <property type="match status" value="1"/>
</dbReference>
<sequence>MFNIYIEKAIEKCKEYCTGILLNDTRVQMIRFADDIAVLAPDEFNLKRILDCMNDIFEEFNMKINMNKTEILLCSQQPEEVNITVNNTTIKQTKSFKYLGSSITEDAQSTNDIKQRLAQAKAAFTKKTALFCSNNIDMKLRK</sequence>
<dbReference type="InterPro" id="IPR043502">
    <property type="entry name" value="DNA/RNA_pol_sf"/>
</dbReference>
<evidence type="ECO:0000259" key="1">
    <source>
        <dbReference type="PROSITE" id="PS50878"/>
    </source>
</evidence>
<feature type="domain" description="Reverse transcriptase" evidence="1">
    <location>
        <begin position="1"/>
        <end position="103"/>
    </location>
</feature>
<dbReference type="EMBL" id="HBUF01261893">
    <property type="protein sequence ID" value="CAG6683129.1"/>
    <property type="molecule type" value="Transcribed_RNA"/>
</dbReference>
<dbReference type="AlphaFoldDB" id="A0A8D8TBA0"/>
<protein>
    <recommendedName>
        <fullName evidence="1">Reverse transcriptase domain-containing protein</fullName>
    </recommendedName>
</protein>
<dbReference type="Pfam" id="PF00078">
    <property type="entry name" value="RVT_1"/>
    <property type="match status" value="1"/>
</dbReference>
<organism evidence="2">
    <name type="scientific">Cacopsylla melanoneura</name>
    <dbReference type="NCBI Taxonomy" id="428564"/>
    <lineage>
        <taxon>Eukaryota</taxon>
        <taxon>Metazoa</taxon>
        <taxon>Ecdysozoa</taxon>
        <taxon>Arthropoda</taxon>
        <taxon>Hexapoda</taxon>
        <taxon>Insecta</taxon>
        <taxon>Pterygota</taxon>
        <taxon>Neoptera</taxon>
        <taxon>Paraneoptera</taxon>
        <taxon>Hemiptera</taxon>
        <taxon>Sternorrhyncha</taxon>
        <taxon>Psylloidea</taxon>
        <taxon>Psyllidae</taxon>
        <taxon>Psyllinae</taxon>
        <taxon>Cacopsylla</taxon>
    </lineage>
</organism>
<dbReference type="InterPro" id="IPR000477">
    <property type="entry name" value="RT_dom"/>
</dbReference>
<proteinExistence type="predicted"/>
<reference evidence="2" key="1">
    <citation type="submission" date="2021-05" db="EMBL/GenBank/DDBJ databases">
        <authorList>
            <person name="Alioto T."/>
            <person name="Alioto T."/>
            <person name="Gomez Garrido J."/>
        </authorList>
    </citation>
    <scope>NUCLEOTIDE SEQUENCE</scope>
</reference>
<dbReference type="PANTHER" id="PTHR47027">
    <property type="entry name" value="REVERSE TRANSCRIPTASE DOMAIN-CONTAINING PROTEIN"/>
    <property type="match status" value="1"/>
</dbReference>
<dbReference type="PANTHER" id="PTHR47027:SF20">
    <property type="entry name" value="REVERSE TRANSCRIPTASE-LIKE PROTEIN WITH RNA-DIRECTED DNA POLYMERASE DOMAIN"/>
    <property type="match status" value="1"/>
</dbReference>